<organism evidence="1 2">
    <name type="scientific">Blautia segnis</name>
    <dbReference type="NCBI Taxonomy" id="2763030"/>
    <lineage>
        <taxon>Bacteria</taxon>
        <taxon>Bacillati</taxon>
        <taxon>Bacillota</taxon>
        <taxon>Clostridia</taxon>
        <taxon>Lachnospirales</taxon>
        <taxon>Lachnospiraceae</taxon>
        <taxon>Blautia</taxon>
    </lineage>
</organism>
<accession>A0A8I0DQZ9</accession>
<name>A0A8I0DQZ9_9FIRM</name>
<dbReference type="InterPro" id="IPR025051">
    <property type="entry name" value="DUF3990"/>
</dbReference>
<evidence type="ECO:0000313" key="2">
    <source>
        <dbReference type="Proteomes" id="UP000652847"/>
    </source>
</evidence>
<keyword evidence="2" id="KW-1185">Reference proteome</keyword>
<sequence length="163" mass="18678">MILYHGSNVEVREPKIIVSNRTLDFGAGFYTTSNKEQAEKWSKTQTLRRRKGTPIVSCYEFNEDKIKNLSVLKFESPDIEWLRYVTDNRKAIYSGPKYDIVIGPVANDNTMPVINDYMAGTINEETALILLKPQKLADQFAFLTWKGLSALKYLEGNEYGKKN</sequence>
<dbReference type="Proteomes" id="UP000652847">
    <property type="component" value="Unassembled WGS sequence"/>
</dbReference>
<evidence type="ECO:0000313" key="1">
    <source>
        <dbReference type="EMBL" id="MBC5650122.1"/>
    </source>
</evidence>
<proteinExistence type="predicted"/>
<dbReference type="AlphaFoldDB" id="A0A8I0DQZ9"/>
<reference evidence="1 2" key="1">
    <citation type="submission" date="2020-08" db="EMBL/GenBank/DDBJ databases">
        <title>Genome public.</title>
        <authorList>
            <person name="Liu C."/>
            <person name="Sun Q."/>
        </authorList>
    </citation>
    <scope>NUCLEOTIDE SEQUENCE [LARGE SCALE GENOMIC DNA]</scope>
    <source>
        <strain evidence="1 2">BX17</strain>
    </source>
</reference>
<dbReference type="EMBL" id="JACOOT010000008">
    <property type="protein sequence ID" value="MBC5650122.1"/>
    <property type="molecule type" value="Genomic_DNA"/>
</dbReference>
<gene>
    <name evidence="1" type="ORF">H8S54_03025</name>
</gene>
<dbReference type="RefSeq" id="WP_021924836.1">
    <property type="nucleotide sequence ID" value="NZ_JACOOT010000008.1"/>
</dbReference>
<comment type="caution">
    <text evidence="1">The sequence shown here is derived from an EMBL/GenBank/DDBJ whole genome shotgun (WGS) entry which is preliminary data.</text>
</comment>
<protein>
    <submittedName>
        <fullName evidence="1">DUF3990 domain-containing protein</fullName>
    </submittedName>
</protein>
<dbReference type="Pfam" id="PF13151">
    <property type="entry name" value="DUF3990"/>
    <property type="match status" value="1"/>
</dbReference>